<sequence>MEKRKKTVFVSFASQKGGVGKSTFAIYAAS</sequence>
<evidence type="ECO:0000313" key="4">
    <source>
        <dbReference type="Proteomes" id="UP000481616"/>
    </source>
</evidence>
<dbReference type="Proteomes" id="UP000315833">
    <property type="component" value="Unassembled WGS sequence"/>
</dbReference>
<dbReference type="EMBL" id="VVYY01000079">
    <property type="protein sequence ID" value="KAA5389951.1"/>
    <property type="molecule type" value="Genomic_DNA"/>
</dbReference>
<gene>
    <name evidence="1" type="ORF">F2Y58_24525</name>
    <name evidence="2" type="ORF">FSA04_09565</name>
</gene>
<evidence type="ECO:0000313" key="3">
    <source>
        <dbReference type="Proteomes" id="UP000315833"/>
    </source>
</evidence>
<organism evidence="2 3">
    <name type="scientific">Phocaeicola dorei</name>
    <dbReference type="NCBI Taxonomy" id="357276"/>
    <lineage>
        <taxon>Bacteria</taxon>
        <taxon>Pseudomonadati</taxon>
        <taxon>Bacteroidota</taxon>
        <taxon>Bacteroidia</taxon>
        <taxon>Bacteroidales</taxon>
        <taxon>Bacteroidaceae</taxon>
        <taxon>Phocaeicola</taxon>
    </lineage>
</organism>
<dbReference type="AlphaFoldDB" id="A0A5C6L7D1"/>
<dbReference type="Proteomes" id="UP000481616">
    <property type="component" value="Unassembled WGS sequence"/>
</dbReference>
<dbReference type="GeneID" id="75431325"/>
<dbReference type="RefSeq" id="WP_138342084.1">
    <property type="nucleotide sequence ID" value="NZ_RCXK01000091.1"/>
</dbReference>
<evidence type="ECO:0000313" key="2">
    <source>
        <dbReference type="EMBL" id="TWV72260.1"/>
    </source>
</evidence>
<accession>A0A5C6L7D1</accession>
<name>A0A5C6L7D1_9BACT</name>
<dbReference type="Gene3D" id="3.40.50.300">
    <property type="entry name" value="P-loop containing nucleotide triphosphate hydrolases"/>
    <property type="match status" value="1"/>
</dbReference>
<evidence type="ECO:0000313" key="1">
    <source>
        <dbReference type="EMBL" id="KAA5389951.1"/>
    </source>
</evidence>
<reference evidence="1 4" key="1">
    <citation type="journal article" date="2019" name="Nat. Med.">
        <title>A library of human gut bacterial isolates paired with longitudinal multiomics data enables mechanistic microbiome research.</title>
        <authorList>
            <person name="Poyet M."/>
            <person name="Groussin M."/>
            <person name="Gibbons S.M."/>
            <person name="Avila-Pacheco J."/>
            <person name="Jiang X."/>
            <person name="Kearney S.M."/>
            <person name="Perrotta A.R."/>
            <person name="Berdy B."/>
            <person name="Zhao S."/>
            <person name="Lieberman T.D."/>
            <person name="Swanson P.K."/>
            <person name="Smith M."/>
            <person name="Roesemann S."/>
            <person name="Alexander J.E."/>
            <person name="Rich S.A."/>
            <person name="Livny J."/>
            <person name="Vlamakis H."/>
            <person name="Clish C."/>
            <person name="Bullock K."/>
            <person name="Deik A."/>
            <person name="Scott J."/>
            <person name="Pierce K.A."/>
            <person name="Xavier R.J."/>
            <person name="Alm E.J."/>
        </authorList>
    </citation>
    <scope>NUCLEOTIDE SEQUENCE [LARGE SCALE GENOMIC DNA]</scope>
    <source>
        <strain evidence="1 4">BIOML-A1</strain>
    </source>
</reference>
<protein>
    <submittedName>
        <fullName evidence="2">ParA family protein</fullName>
    </submittedName>
</protein>
<dbReference type="InterPro" id="IPR027417">
    <property type="entry name" value="P-loop_NTPase"/>
</dbReference>
<reference evidence="2 3" key="2">
    <citation type="submission" date="2019-07" db="EMBL/GenBank/DDBJ databases">
        <title>Genome sequencing of Bacteroides dorei iSURF_12.</title>
        <authorList>
            <person name="Sevigny J.L."/>
            <person name="Ruoff K.L."/>
            <person name="Price C.E."/>
            <person name="Valls R.A."/>
            <person name="O'Toole G.A."/>
        </authorList>
    </citation>
    <scope>NUCLEOTIDE SEQUENCE [LARGE SCALE GENOMIC DNA]</scope>
    <source>
        <strain evidence="2 3">ANK132K_1B</strain>
    </source>
</reference>
<dbReference type="SUPFAM" id="SSF52540">
    <property type="entry name" value="P-loop containing nucleoside triphosphate hydrolases"/>
    <property type="match status" value="1"/>
</dbReference>
<dbReference type="EMBL" id="VOIF01000010">
    <property type="protein sequence ID" value="TWV72260.1"/>
    <property type="molecule type" value="Genomic_DNA"/>
</dbReference>
<comment type="caution">
    <text evidence="2">The sequence shown here is derived from an EMBL/GenBank/DDBJ whole genome shotgun (WGS) entry which is preliminary data.</text>
</comment>
<proteinExistence type="predicted"/>